<feature type="transmembrane region" description="Helical" evidence="1">
    <location>
        <begin position="37"/>
        <end position="54"/>
    </location>
</feature>
<reference evidence="2 3" key="1">
    <citation type="submission" date="2018-09" db="EMBL/GenBank/DDBJ databases">
        <title>Metagenome Assembled Genomes from an Advanced Water Purification Facility.</title>
        <authorList>
            <person name="Stamps B.W."/>
            <person name="Spear J.R."/>
        </authorList>
    </citation>
    <scope>NUCLEOTIDE SEQUENCE [LARGE SCALE GENOMIC DNA]</scope>
    <source>
        <strain evidence="2">Bin_27_1</strain>
    </source>
</reference>
<evidence type="ECO:0000256" key="1">
    <source>
        <dbReference type="SAM" id="Phobius"/>
    </source>
</evidence>
<dbReference type="RefSeq" id="WP_004306278.1">
    <property type="nucleotide sequence ID" value="NZ_JAKLLK010000020.1"/>
</dbReference>
<keyword evidence="1" id="KW-0812">Transmembrane</keyword>
<organism evidence="2 3">
    <name type="scientific">Thauera aminoaromatica</name>
    <dbReference type="NCBI Taxonomy" id="164330"/>
    <lineage>
        <taxon>Bacteria</taxon>
        <taxon>Pseudomonadati</taxon>
        <taxon>Pseudomonadota</taxon>
        <taxon>Betaproteobacteria</taxon>
        <taxon>Rhodocyclales</taxon>
        <taxon>Zoogloeaceae</taxon>
        <taxon>Thauera</taxon>
    </lineage>
</organism>
<name>A0A5C7SD12_THASP</name>
<feature type="transmembrane region" description="Helical" evidence="1">
    <location>
        <begin position="6"/>
        <end position="25"/>
    </location>
</feature>
<proteinExistence type="predicted"/>
<gene>
    <name evidence="2" type="ORF">E6Q80_16930</name>
</gene>
<keyword evidence="1" id="KW-0472">Membrane</keyword>
<keyword evidence="1" id="KW-1133">Transmembrane helix</keyword>
<evidence type="ECO:0000313" key="2">
    <source>
        <dbReference type="EMBL" id="TXH81627.1"/>
    </source>
</evidence>
<dbReference type="EMBL" id="SSFD01000271">
    <property type="protein sequence ID" value="TXH81627.1"/>
    <property type="molecule type" value="Genomic_DNA"/>
</dbReference>
<dbReference type="AlphaFoldDB" id="A0A5C7SD12"/>
<evidence type="ECO:0008006" key="4">
    <source>
        <dbReference type="Google" id="ProtNLM"/>
    </source>
</evidence>
<evidence type="ECO:0000313" key="3">
    <source>
        <dbReference type="Proteomes" id="UP000321192"/>
    </source>
</evidence>
<comment type="caution">
    <text evidence="2">The sequence shown here is derived from an EMBL/GenBank/DDBJ whole genome shotgun (WGS) entry which is preliminary data.</text>
</comment>
<accession>A0A5C7SD12</accession>
<sequence length="62" mass="6911">MLIMRLLLLLAVLSIGGSAILWLLTGNPRYKAWAWKALRATLVMLFVLFALFAIERVLAPVA</sequence>
<dbReference type="Proteomes" id="UP000321192">
    <property type="component" value="Unassembled WGS sequence"/>
</dbReference>
<protein>
    <recommendedName>
        <fullName evidence="4">DUF2909 domain-containing protein</fullName>
    </recommendedName>
</protein>